<organism evidence="9 10">
    <name type="scientific">Clostridium gallinarum</name>
    <dbReference type="NCBI Taxonomy" id="2762246"/>
    <lineage>
        <taxon>Bacteria</taxon>
        <taxon>Bacillati</taxon>
        <taxon>Bacillota</taxon>
        <taxon>Clostridia</taxon>
        <taxon>Eubacteriales</taxon>
        <taxon>Clostridiaceae</taxon>
        <taxon>Clostridium</taxon>
    </lineage>
</organism>
<feature type="domain" description="Type II secretion system protein GspF" evidence="8">
    <location>
        <begin position="22"/>
        <end position="142"/>
    </location>
</feature>
<feature type="transmembrane region" description="Helical" evidence="7">
    <location>
        <begin position="176"/>
        <end position="194"/>
    </location>
</feature>
<dbReference type="PANTHER" id="PTHR30012:SF0">
    <property type="entry name" value="TYPE II SECRETION SYSTEM PROTEIN F-RELATED"/>
    <property type="match status" value="1"/>
</dbReference>
<dbReference type="PRINTS" id="PR00812">
    <property type="entry name" value="BCTERIALGSPF"/>
</dbReference>
<dbReference type="InterPro" id="IPR018076">
    <property type="entry name" value="T2SS_GspF_dom"/>
</dbReference>
<evidence type="ECO:0000313" key="10">
    <source>
        <dbReference type="Proteomes" id="UP000640335"/>
    </source>
</evidence>
<evidence type="ECO:0000256" key="2">
    <source>
        <dbReference type="ARBA" id="ARBA00005745"/>
    </source>
</evidence>
<dbReference type="RefSeq" id="WP_191751320.1">
    <property type="nucleotide sequence ID" value="NZ_JACSQZ010000103.1"/>
</dbReference>
<evidence type="ECO:0000313" key="9">
    <source>
        <dbReference type="EMBL" id="MBD7916583.1"/>
    </source>
</evidence>
<evidence type="ECO:0000256" key="6">
    <source>
        <dbReference type="ARBA" id="ARBA00023136"/>
    </source>
</evidence>
<reference evidence="9 10" key="1">
    <citation type="submission" date="2020-08" db="EMBL/GenBank/DDBJ databases">
        <title>A Genomic Blueprint of the Chicken Gut Microbiome.</title>
        <authorList>
            <person name="Gilroy R."/>
            <person name="Ravi A."/>
            <person name="Getino M."/>
            <person name="Pursley I."/>
            <person name="Horton D.L."/>
            <person name="Alikhan N.-F."/>
            <person name="Baker D."/>
            <person name="Gharbi K."/>
            <person name="Hall N."/>
            <person name="Watson M."/>
            <person name="Adriaenssens E.M."/>
            <person name="Foster-Nyarko E."/>
            <person name="Jarju S."/>
            <person name="Secka A."/>
            <person name="Antonio M."/>
            <person name="Oren A."/>
            <person name="Chaudhuri R."/>
            <person name="La Ragione R.M."/>
            <person name="Hildebrand F."/>
            <person name="Pallen M.J."/>
        </authorList>
    </citation>
    <scope>NUCLEOTIDE SEQUENCE [LARGE SCALE GENOMIC DNA]</scope>
    <source>
        <strain evidence="9 10">Sa3CUN1</strain>
    </source>
</reference>
<feature type="transmembrane region" description="Helical" evidence="7">
    <location>
        <begin position="123"/>
        <end position="145"/>
    </location>
</feature>
<dbReference type="Pfam" id="PF00482">
    <property type="entry name" value="T2SSF"/>
    <property type="match status" value="2"/>
</dbReference>
<comment type="caution">
    <text evidence="9">The sequence shown here is derived from an EMBL/GenBank/DDBJ whole genome shotgun (WGS) entry which is preliminary data.</text>
</comment>
<keyword evidence="3" id="KW-1003">Cell membrane</keyword>
<dbReference type="Proteomes" id="UP000640335">
    <property type="component" value="Unassembled WGS sequence"/>
</dbReference>
<dbReference type="EMBL" id="JACSQZ010000103">
    <property type="protein sequence ID" value="MBD7916583.1"/>
    <property type="molecule type" value="Genomic_DNA"/>
</dbReference>
<comment type="similarity">
    <text evidence="2">Belongs to the GSP F family.</text>
</comment>
<keyword evidence="6 7" id="KW-0472">Membrane</keyword>
<dbReference type="InterPro" id="IPR003004">
    <property type="entry name" value="GspF/PilC"/>
</dbReference>
<evidence type="ECO:0000256" key="7">
    <source>
        <dbReference type="SAM" id="Phobius"/>
    </source>
</evidence>
<keyword evidence="5 7" id="KW-1133">Transmembrane helix</keyword>
<gene>
    <name evidence="9" type="ORF">H9660_15735</name>
</gene>
<keyword evidence="4 7" id="KW-0812">Transmembrane</keyword>
<protein>
    <submittedName>
        <fullName evidence="9">Type II secretion system F family protein</fullName>
    </submittedName>
</protein>
<keyword evidence="10" id="KW-1185">Reference proteome</keyword>
<proteinExistence type="inferred from homology"/>
<feature type="transmembrane region" description="Helical" evidence="7">
    <location>
        <begin position="316"/>
        <end position="341"/>
    </location>
</feature>
<dbReference type="InterPro" id="IPR042094">
    <property type="entry name" value="T2SS_GspF_sf"/>
</dbReference>
<dbReference type="Gene3D" id="1.20.81.30">
    <property type="entry name" value="Type II secretion system (T2SS), domain F"/>
    <property type="match status" value="2"/>
</dbReference>
<evidence type="ECO:0000256" key="1">
    <source>
        <dbReference type="ARBA" id="ARBA00004651"/>
    </source>
</evidence>
<feature type="domain" description="Type II secretion system protein GspF" evidence="8">
    <location>
        <begin position="217"/>
        <end position="339"/>
    </location>
</feature>
<sequence>MKKVRLMRNKIHYDDLALIAGNIAILYKEGISMIMIVDLLKELPLRKSYKDSINGIKEYVLKGESLEKSFKQYPNLYPEFFIGMIAMGEKSGNLYKVLKGLEDYYKVIIFFNNTVKSALSYPFLILLTTIGLFIFLLLFVIPNLYEFYINLNNKVPLMCEISYRFSKFIRENTVEFLIYFLNLIFLVWFLYKYYFKNKFIVLMNKFKTYREFNEFLFISILGIIIKSGINLSDGLICATSNFKNMDLIDRFIALNNNILKGESISDSLISKGNYSKYTVSIIKLGEEGGGIEERLESLTIYLQERLIDMINKKTAIIQPVSILIIGGFVILFLIIFVLPLFSSMYEVAI</sequence>
<dbReference type="PANTHER" id="PTHR30012">
    <property type="entry name" value="GENERAL SECRETION PATHWAY PROTEIN"/>
    <property type="match status" value="1"/>
</dbReference>
<evidence type="ECO:0000256" key="4">
    <source>
        <dbReference type="ARBA" id="ARBA00022692"/>
    </source>
</evidence>
<evidence type="ECO:0000256" key="5">
    <source>
        <dbReference type="ARBA" id="ARBA00022989"/>
    </source>
</evidence>
<name>A0ABR8Q826_9CLOT</name>
<feature type="transmembrane region" description="Helical" evidence="7">
    <location>
        <begin position="215"/>
        <end position="236"/>
    </location>
</feature>
<comment type="subcellular location">
    <subcellularLocation>
        <location evidence="1">Cell membrane</location>
        <topology evidence="1">Multi-pass membrane protein</topology>
    </subcellularLocation>
</comment>
<evidence type="ECO:0000259" key="8">
    <source>
        <dbReference type="Pfam" id="PF00482"/>
    </source>
</evidence>
<accession>A0ABR8Q826</accession>
<evidence type="ECO:0000256" key="3">
    <source>
        <dbReference type="ARBA" id="ARBA00022475"/>
    </source>
</evidence>